<dbReference type="EMBL" id="CADCVM010000495">
    <property type="protein sequence ID" value="CAA9532558.1"/>
    <property type="molecule type" value="Genomic_DNA"/>
</dbReference>
<keyword evidence="2" id="KW-0808">Transferase</keyword>
<dbReference type="AlphaFoldDB" id="A0A6J4TUG9"/>
<evidence type="ECO:0000256" key="1">
    <source>
        <dbReference type="SAM" id="MobiDB-lite"/>
    </source>
</evidence>
<name>A0A6J4TUG9_9ACTN</name>
<evidence type="ECO:0000313" key="2">
    <source>
        <dbReference type="EMBL" id="CAA9532558.1"/>
    </source>
</evidence>
<dbReference type="EC" id="2.5.1.48" evidence="2"/>
<dbReference type="EC" id="2.5.1.49" evidence="2"/>
<feature type="compositionally biased region" description="Basic residues" evidence="1">
    <location>
        <begin position="24"/>
        <end position="43"/>
    </location>
</feature>
<reference evidence="2" key="1">
    <citation type="submission" date="2020-02" db="EMBL/GenBank/DDBJ databases">
        <authorList>
            <person name="Meier V. D."/>
        </authorList>
    </citation>
    <scope>NUCLEOTIDE SEQUENCE</scope>
    <source>
        <strain evidence="2">AVDCRST_MAG05</strain>
    </source>
</reference>
<feature type="non-terminal residue" evidence="2">
    <location>
        <position position="52"/>
    </location>
</feature>
<protein>
    <submittedName>
        <fullName evidence="2">O-acetylhomoserine sulfhydrylase / O-succinylhomoserine sulfhydrylase</fullName>
        <ecNumber evidence="2">2.5.1.48</ecNumber>
        <ecNumber evidence="2">2.5.1.49</ecNumber>
    </submittedName>
</protein>
<gene>
    <name evidence="2" type="ORF">AVDCRST_MAG05-4563</name>
</gene>
<feature type="non-terminal residue" evidence="2">
    <location>
        <position position="1"/>
    </location>
</feature>
<accession>A0A6J4TUG9</accession>
<organism evidence="2">
    <name type="scientific">uncultured Rubrobacteraceae bacterium</name>
    <dbReference type="NCBI Taxonomy" id="349277"/>
    <lineage>
        <taxon>Bacteria</taxon>
        <taxon>Bacillati</taxon>
        <taxon>Actinomycetota</taxon>
        <taxon>Rubrobacteria</taxon>
        <taxon>Rubrobacterales</taxon>
        <taxon>Rubrobacteraceae</taxon>
        <taxon>environmental samples</taxon>
    </lineage>
</organism>
<sequence length="52" mass="5819">PGHPPGLDHPLPALRRGAADHGRYGRLRPPLRRPGVHRRHPLRPRPGAERGM</sequence>
<dbReference type="GO" id="GO:0003962">
    <property type="term" value="F:cystathionine gamma-synthase activity"/>
    <property type="evidence" value="ECO:0007669"/>
    <property type="project" value="UniProtKB-EC"/>
</dbReference>
<dbReference type="GO" id="GO:0003961">
    <property type="term" value="F:O-acetylhomoserine aminocarboxypropyltransferase activity"/>
    <property type="evidence" value="ECO:0007669"/>
    <property type="project" value="UniProtKB-EC"/>
</dbReference>
<proteinExistence type="predicted"/>
<feature type="region of interest" description="Disordered" evidence="1">
    <location>
        <begin position="1"/>
        <end position="52"/>
    </location>
</feature>